<evidence type="ECO:0000313" key="3">
    <source>
        <dbReference type="Proteomes" id="UP000016743"/>
    </source>
</evidence>
<keyword evidence="3" id="KW-1185">Reference proteome</keyword>
<dbReference type="Pfam" id="PF08808">
    <property type="entry name" value="RES"/>
    <property type="match status" value="1"/>
</dbReference>
<dbReference type="HOGENOM" id="CLU_107048_0_0_11"/>
<gene>
    <name evidence="2" type="ORF">O159_15650</name>
</gene>
<dbReference type="AlphaFoldDB" id="U3P716"/>
<dbReference type="PATRIC" id="fig|1389489.3.peg.1507"/>
<organism evidence="2 3">
    <name type="scientific">Leifsonia xyli subsp. cynodontis DSM 46306</name>
    <dbReference type="NCBI Taxonomy" id="1389489"/>
    <lineage>
        <taxon>Bacteria</taxon>
        <taxon>Bacillati</taxon>
        <taxon>Actinomycetota</taxon>
        <taxon>Actinomycetes</taxon>
        <taxon>Micrococcales</taxon>
        <taxon>Microbacteriaceae</taxon>
        <taxon>Leifsonia</taxon>
    </lineage>
</organism>
<feature type="domain" description="RES" evidence="1">
    <location>
        <begin position="14"/>
        <end position="200"/>
    </location>
</feature>
<dbReference type="OrthoDB" id="4722229at2"/>
<proteinExistence type="predicted"/>
<evidence type="ECO:0000313" key="2">
    <source>
        <dbReference type="EMBL" id="AGW41616.1"/>
    </source>
</evidence>
<name>U3P716_LEIXC</name>
<dbReference type="eggNOG" id="ENOG503301G">
    <property type="taxonomic scope" value="Bacteria"/>
</dbReference>
<sequence length="222" mass="24485">MPAELALLTAPSPLWRVERIDPALRFSQLNPVDVMNERAGNWFDIPGAGVLYGATTPEGGFAETLAGFRPKASMIGAFSQIETDRVGPGEVPASWLTTRRLREFEVTGSLPFVDLEATATHTYLTREAASVLRHQELENLDVADVRGPSRLLTRGIASWLYSRTDEHGQPLCAGIRYVSRLGDFECWAIFDGTPVELRATHDLQITDRALRAVLDLFGMAIC</sequence>
<dbReference type="KEGG" id="lxy:O159_15650"/>
<reference evidence="2 3" key="1">
    <citation type="journal article" date="2013" name="Genome Announc.">
        <title>Complete Genome Sequence of Leifsonia xyli subsp. cynodontis Strain DSM46306, a Gram-Positive Bacterial Pathogen of Grasses.</title>
        <authorList>
            <person name="Monteiro-Vitorello C.B."/>
            <person name="Zerillo M.M."/>
            <person name="Van Sluys M.A."/>
            <person name="Camargo L.E."/>
            <person name="Kitajima J.P."/>
        </authorList>
    </citation>
    <scope>NUCLEOTIDE SEQUENCE [LARGE SCALE GENOMIC DNA]</scope>
    <source>
        <strain evidence="2 3">DSM 46306</strain>
    </source>
</reference>
<dbReference type="Proteomes" id="UP000016743">
    <property type="component" value="Chromosome"/>
</dbReference>
<dbReference type="RefSeq" id="WP_021755078.1">
    <property type="nucleotide sequence ID" value="NC_022438.1"/>
</dbReference>
<accession>U3P716</accession>
<evidence type="ECO:0000259" key="1">
    <source>
        <dbReference type="Pfam" id="PF08808"/>
    </source>
</evidence>
<dbReference type="InterPro" id="IPR014914">
    <property type="entry name" value="RES_dom"/>
</dbReference>
<protein>
    <recommendedName>
        <fullName evidence="1">RES domain-containing protein</fullName>
    </recommendedName>
</protein>
<dbReference type="EMBL" id="CP006734">
    <property type="protein sequence ID" value="AGW41616.1"/>
    <property type="molecule type" value="Genomic_DNA"/>
</dbReference>